<gene>
    <name evidence="1" type="ORF">DHL47_12980</name>
</gene>
<name>A0ABS5B052_9STRE</name>
<dbReference type="EMBL" id="QFAY01000039">
    <property type="protein sequence ID" value="MBP2622216.1"/>
    <property type="molecule type" value="Genomic_DNA"/>
</dbReference>
<proteinExistence type="predicted"/>
<evidence type="ECO:0000313" key="2">
    <source>
        <dbReference type="Proteomes" id="UP001519349"/>
    </source>
</evidence>
<evidence type="ECO:0000313" key="1">
    <source>
        <dbReference type="EMBL" id="MBP2622216.1"/>
    </source>
</evidence>
<reference evidence="1 2" key="1">
    <citation type="submission" date="2018-05" db="EMBL/GenBank/DDBJ databases">
        <title>Draft genome sequence of Streptococcus panodentis CCUG 70867T.</title>
        <authorList>
            <person name="Salva-Serra F."/>
            <person name="Mendez V."/>
            <person name="Jaen-Luchoro D."/>
            <person name="Gonzales-Siles L."/>
            <person name="Karlsson R."/>
            <person name="Engstrom-Jakobsson H."/>
            <person name="Busquets A."/>
            <person name="Gomila M."/>
            <person name="Pineiro-Iglesias B."/>
            <person name="Bennasar-Figueras A."/>
            <person name="Seeger M."/>
            <person name="Moore E."/>
        </authorList>
    </citation>
    <scope>NUCLEOTIDE SEQUENCE [LARGE SCALE GENOMIC DNA]</scope>
    <source>
        <strain evidence="1 2">CCUG 70867</strain>
    </source>
</reference>
<dbReference type="Proteomes" id="UP001519349">
    <property type="component" value="Unassembled WGS sequence"/>
</dbReference>
<keyword evidence="2" id="KW-1185">Reference proteome</keyword>
<sequence length="74" mass="7216">MAAGLLLAGATGPVGFVLGVGGSMLFDAIYDNREAIGKWAGDAVSSVSDKAGEIFDKAGDAVGGFFSGLGSAFG</sequence>
<organism evidence="1 2">
    <name type="scientific">Streptococcus panodentis</name>
    <dbReference type="NCBI Taxonomy" id="1581472"/>
    <lineage>
        <taxon>Bacteria</taxon>
        <taxon>Bacillati</taxon>
        <taxon>Bacillota</taxon>
        <taxon>Bacilli</taxon>
        <taxon>Lactobacillales</taxon>
        <taxon>Streptococcaceae</taxon>
        <taxon>Streptococcus</taxon>
    </lineage>
</organism>
<accession>A0ABS5B052</accession>
<protein>
    <submittedName>
        <fullName evidence="1">Uncharacterized protein</fullName>
    </submittedName>
</protein>
<comment type="caution">
    <text evidence="1">The sequence shown here is derived from an EMBL/GenBank/DDBJ whole genome shotgun (WGS) entry which is preliminary data.</text>
</comment>